<organism evidence="2 3">
    <name type="scientific">Corallococcus terminator</name>
    <dbReference type="NCBI Taxonomy" id="2316733"/>
    <lineage>
        <taxon>Bacteria</taxon>
        <taxon>Pseudomonadati</taxon>
        <taxon>Myxococcota</taxon>
        <taxon>Myxococcia</taxon>
        <taxon>Myxococcales</taxon>
        <taxon>Cystobacterineae</taxon>
        <taxon>Myxococcaceae</taxon>
        <taxon>Corallococcus</taxon>
    </lineage>
</organism>
<gene>
    <name evidence="2" type="ORF">D7V88_13515</name>
</gene>
<evidence type="ECO:0000313" key="2">
    <source>
        <dbReference type="EMBL" id="RKG88884.1"/>
    </source>
</evidence>
<keyword evidence="1" id="KW-0812">Transmembrane</keyword>
<proteinExistence type="predicted"/>
<dbReference type="PROSITE" id="PS51318">
    <property type="entry name" value="TAT"/>
    <property type="match status" value="1"/>
</dbReference>
<accession>A0A3A8J9P9</accession>
<dbReference type="OrthoDB" id="238140at2"/>
<dbReference type="Proteomes" id="UP000268094">
    <property type="component" value="Unassembled WGS sequence"/>
</dbReference>
<reference evidence="3" key="1">
    <citation type="submission" date="2018-09" db="EMBL/GenBank/DDBJ databases">
        <authorList>
            <person name="Livingstone P.G."/>
            <person name="Whitworth D.E."/>
        </authorList>
    </citation>
    <scope>NUCLEOTIDE SEQUENCE [LARGE SCALE GENOMIC DNA]</scope>
    <source>
        <strain evidence="3">CA054A</strain>
    </source>
</reference>
<dbReference type="AlphaFoldDB" id="A0A3A8J9P9"/>
<dbReference type="RefSeq" id="WP_120541045.1">
    <property type="nucleotide sequence ID" value="NZ_RAVZ01000075.1"/>
</dbReference>
<keyword evidence="3" id="KW-1185">Reference proteome</keyword>
<name>A0A3A8J9P9_9BACT</name>
<keyword evidence="1" id="KW-0472">Membrane</keyword>
<protein>
    <submittedName>
        <fullName evidence="2">DUF1501 domain-containing protein</fullName>
    </submittedName>
</protein>
<evidence type="ECO:0000313" key="3">
    <source>
        <dbReference type="Proteomes" id="UP000268094"/>
    </source>
</evidence>
<dbReference type="InterPro" id="IPR006311">
    <property type="entry name" value="TAT_signal"/>
</dbReference>
<feature type="transmembrane region" description="Helical" evidence="1">
    <location>
        <begin position="20"/>
        <end position="39"/>
    </location>
</feature>
<keyword evidence="1" id="KW-1133">Transmembrane helix</keyword>
<dbReference type="Pfam" id="PF07394">
    <property type="entry name" value="DUF1501"/>
    <property type="match status" value="1"/>
</dbReference>
<sequence length="475" mass="50999">MKKTRQDDLTLPERRTFLKAGAGFMGSMLLGGIPFRAVAQATNLAPADRCFVFVYFSGGWDQLLAFDPRDPTVFTDDRVSETRIVPGYNQLSTDARFSTMPIVPKERAGAGAPTMTFGPAIGDVRPGMANLSDHYDLMTVVRGINMSTLTHEVGYRYFLTGKMPIGSAARGSSTATEIVGQMKPAVPIPSIAQNVESYNDRYGGYANALRVSGLADLVLTLDPPSAARQLDSEIEKSLIDLNGMPITCEEQAFAARGVGTTYENSREQMQSVMANKLSDSFRFNLAANDQVRATYGLNGQSYPYNSANGRAAMVATALKKGISQCVSINLAGGLDTHFGTQLTHASNQRAGFDALNLLVTDLRGTQHPGGGNFMDHTTILVFSEFARTPTINATGGRDHHLSNSCLLMGAGIKHNLVVGRSGDIGMSPGMVDLRTGANDPNGSNIFPEHIIATVLASAKLDYSITRVDPLRFILA</sequence>
<comment type="caution">
    <text evidence="2">The sequence shown here is derived from an EMBL/GenBank/DDBJ whole genome shotgun (WGS) entry which is preliminary data.</text>
</comment>
<evidence type="ECO:0000256" key="1">
    <source>
        <dbReference type="SAM" id="Phobius"/>
    </source>
</evidence>
<dbReference type="InterPro" id="IPR010869">
    <property type="entry name" value="DUF1501"/>
</dbReference>
<dbReference type="EMBL" id="RAVZ01000075">
    <property type="protein sequence ID" value="RKG88884.1"/>
    <property type="molecule type" value="Genomic_DNA"/>
</dbReference>